<keyword evidence="3" id="KW-0326">Glycosidase</keyword>
<comment type="similarity">
    <text evidence="1">Belongs to the glycosyl hydrolase 39 family.</text>
</comment>
<dbReference type="InterPro" id="IPR017853">
    <property type="entry name" value="GH"/>
</dbReference>
<dbReference type="InterPro" id="IPR049166">
    <property type="entry name" value="GH39_cat"/>
</dbReference>
<keyword evidence="2" id="KW-0378">Hydrolase</keyword>
<evidence type="ECO:0000256" key="1">
    <source>
        <dbReference type="ARBA" id="ARBA00008875"/>
    </source>
</evidence>
<dbReference type="Gene3D" id="3.20.20.80">
    <property type="entry name" value="Glycosidases"/>
    <property type="match status" value="1"/>
</dbReference>
<feature type="domain" description="Glycosyl hydrolases family 39 N-terminal catalytic" evidence="4">
    <location>
        <begin position="70"/>
        <end position="229"/>
    </location>
</feature>
<protein>
    <recommendedName>
        <fullName evidence="4">Glycosyl hydrolases family 39 N-terminal catalytic domain-containing protein</fullName>
    </recommendedName>
</protein>
<reference evidence="5 6" key="1">
    <citation type="submission" date="2022-06" db="EMBL/GenBank/DDBJ databases">
        <title>Isolation of gut microbiota from human fecal samples.</title>
        <authorList>
            <person name="Pamer E.G."/>
            <person name="Barat B."/>
            <person name="Waligurski E."/>
            <person name="Medina S."/>
            <person name="Paddock L."/>
            <person name="Mostad J."/>
        </authorList>
    </citation>
    <scope>NUCLEOTIDE SEQUENCE [LARGE SCALE GENOMIC DNA]</scope>
    <source>
        <strain evidence="5 6">DFI.9.73</strain>
    </source>
</reference>
<evidence type="ECO:0000256" key="2">
    <source>
        <dbReference type="ARBA" id="ARBA00022801"/>
    </source>
</evidence>
<dbReference type="SUPFAM" id="SSF51445">
    <property type="entry name" value="(Trans)glycosidases"/>
    <property type="match status" value="1"/>
</dbReference>
<gene>
    <name evidence="5" type="ORF">NE695_11450</name>
</gene>
<accession>A0ABT1S1V6</accession>
<sequence length="435" mass="49818">MNRILVDFSRRTGSIKPLHGINNGPVSNFGFVDTSAEYRAAGIPFVRLHDCQYPRPDRVDIPQIFPDFNADPEDPASYQFALTDSVISPIVACGAQPFYRLGTSIEHEQVKKYVFPPKDYEKWAKICAGIIRHYTQGWADGFRYPITYWEIWNEPDLTPEMWVGTPEEYFRLYTTVAPLLKAWFPDLKIGGCALCSVWNRTFINGFLSEVARTNAPLDFFSWHWYGDSPEQLRDTVIQVKSDLAAHSLTGAESICDEWNYMRGTMWVPARREKHIRREFYEKQRNHVGASFVAACMAVMQENGVDLSTHYDGQPHMMFCSIFDRCGIETKTYRAFEAFHKLYQLKNAVPVQTPQGFYGLGAMDEGRAGVLLSNFSAPGENYEVTCRGLRGGRAKLYVLDAHREMELLQELYFEGDFTVDPVLLTNSLLLLQIELR</sequence>
<evidence type="ECO:0000313" key="5">
    <source>
        <dbReference type="EMBL" id="MCQ4840525.1"/>
    </source>
</evidence>
<dbReference type="RefSeq" id="WP_066864101.1">
    <property type="nucleotide sequence ID" value="NZ_CABKVV010000013.1"/>
</dbReference>
<organism evidence="5 6">
    <name type="scientific">Neglectibacter timonensis</name>
    <dbReference type="NCBI Taxonomy" id="1776382"/>
    <lineage>
        <taxon>Bacteria</taxon>
        <taxon>Bacillati</taxon>
        <taxon>Bacillota</taxon>
        <taxon>Clostridia</taxon>
        <taxon>Eubacteriales</taxon>
        <taxon>Oscillospiraceae</taxon>
        <taxon>Neglectibacter</taxon>
    </lineage>
</organism>
<dbReference type="GeneID" id="90532506"/>
<dbReference type="PANTHER" id="PTHR12631:SF10">
    <property type="entry name" value="BETA-XYLOSIDASE-LIKE PROTEIN-RELATED"/>
    <property type="match status" value="1"/>
</dbReference>
<dbReference type="EMBL" id="JANFZH010000025">
    <property type="protein sequence ID" value="MCQ4840525.1"/>
    <property type="molecule type" value="Genomic_DNA"/>
</dbReference>
<dbReference type="InterPro" id="IPR051923">
    <property type="entry name" value="Glycosyl_Hydrolase_39"/>
</dbReference>
<evidence type="ECO:0000256" key="3">
    <source>
        <dbReference type="ARBA" id="ARBA00023295"/>
    </source>
</evidence>
<name>A0ABT1S1V6_9FIRM</name>
<proteinExistence type="inferred from homology"/>
<evidence type="ECO:0000313" key="6">
    <source>
        <dbReference type="Proteomes" id="UP001524473"/>
    </source>
</evidence>
<comment type="caution">
    <text evidence="5">The sequence shown here is derived from an EMBL/GenBank/DDBJ whole genome shotgun (WGS) entry which is preliminary data.</text>
</comment>
<dbReference type="Proteomes" id="UP001524473">
    <property type="component" value="Unassembled WGS sequence"/>
</dbReference>
<evidence type="ECO:0000259" key="4">
    <source>
        <dbReference type="Pfam" id="PF01229"/>
    </source>
</evidence>
<dbReference type="Pfam" id="PF01229">
    <property type="entry name" value="Glyco_hydro_39"/>
    <property type="match status" value="1"/>
</dbReference>
<dbReference type="PANTHER" id="PTHR12631">
    <property type="entry name" value="ALPHA-L-IDURONIDASE"/>
    <property type="match status" value="1"/>
</dbReference>
<keyword evidence="6" id="KW-1185">Reference proteome</keyword>